<keyword evidence="1" id="KW-0597">Phosphoprotein</keyword>
<reference evidence="4 5" key="1">
    <citation type="journal article" date="2010" name="Nature">
        <title>Genome sequencing and analysis of the model grass Brachypodium distachyon.</title>
        <authorList>
            <consortium name="International Brachypodium Initiative"/>
        </authorList>
    </citation>
    <scope>NUCLEOTIDE SEQUENCE [LARGE SCALE GENOMIC DNA]</scope>
    <source>
        <strain evidence="4 5">Bd21</strain>
    </source>
</reference>
<evidence type="ECO:0000313" key="4">
    <source>
        <dbReference type="EMBL" id="KQK16556.1"/>
    </source>
</evidence>
<protein>
    <recommendedName>
        <fullName evidence="3">HPt domain-containing protein</fullName>
    </recommendedName>
</protein>
<dbReference type="HOGENOM" id="CLU_974349_0_0_1"/>
<reference evidence="5" key="3">
    <citation type="submission" date="2018-08" db="UniProtKB">
        <authorList>
            <consortium name="EnsemblPlants"/>
        </authorList>
    </citation>
    <scope>IDENTIFICATION</scope>
    <source>
        <strain evidence="5">cv. Bd21</strain>
    </source>
</reference>
<sequence length="286" mass="30975">MEVVCLQAQRVTGLPASVHQIHLHLPTTTTLDLDLETAPRASASASGEGIADFRNQVLLLHCHAIAAGPVDTSVLLTIVAISHDQQPSSYQPHQHLRVDLGRDQPRVLSFLLAGAAAGAVLTLALHHKLVPSPPATACLPLPACCRRQITNNNGQQQEEETATTNCCLPLPACCRPRINTNNNTRQQQRSHGSSSYDDGSSTGFIVIEKHCRRPPSDNFLLTSDDDQDSTMKLELDSSSMVEDEFLAMLEQLPETNTDLDLDRLIEDAEAELARTAHLLDAAAASM</sequence>
<evidence type="ECO:0000259" key="3">
    <source>
        <dbReference type="PROSITE" id="PS50894"/>
    </source>
</evidence>
<dbReference type="PROSITE" id="PS50894">
    <property type="entry name" value="HPT"/>
    <property type="match status" value="1"/>
</dbReference>
<dbReference type="GO" id="GO:0000160">
    <property type="term" value="P:phosphorelay signal transduction system"/>
    <property type="evidence" value="ECO:0007669"/>
    <property type="project" value="InterPro"/>
</dbReference>
<dbReference type="AlphaFoldDB" id="I1GUZ9"/>
<evidence type="ECO:0000256" key="2">
    <source>
        <dbReference type="SAM" id="MobiDB-lite"/>
    </source>
</evidence>
<dbReference type="OMA" id="QIELTCR"/>
<keyword evidence="6" id="KW-1185">Reference proteome</keyword>
<reference evidence="4" key="2">
    <citation type="submission" date="2017-06" db="EMBL/GenBank/DDBJ databases">
        <title>WGS assembly of Brachypodium distachyon.</title>
        <authorList>
            <consortium name="The International Brachypodium Initiative"/>
            <person name="Lucas S."/>
            <person name="Harmon-Smith M."/>
            <person name="Lail K."/>
            <person name="Tice H."/>
            <person name="Grimwood J."/>
            <person name="Bruce D."/>
            <person name="Barry K."/>
            <person name="Shu S."/>
            <person name="Lindquist E."/>
            <person name="Wang M."/>
            <person name="Pitluck S."/>
            <person name="Vogel J.P."/>
            <person name="Garvin D.F."/>
            <person name="Mockler T.C."/>
            <person name="Schmutz J."/>
            <person name="Rokhsar D."/>
            <person name="Bevan M.W."/>
        </authorList>
    </citation>
    <scope>NUCLEOTIDE SEQUENCE</scope>
    <source>
        <strain evidence="4">Bd21</strain>
    </source>
</reference>
<proteinExistence type="predicted"/>
<name>I1GUZ9_BRADI</name>
<dbReference type="eggNOG" id="ENOG502R5C2">
    <property type="taxonomic scope" value="Eukaryota"/>
</dbReference>
<feature type="modified residue" description="Phosphohistidine" evidence="1">
    <location>
        <position position="277"/>
    </location>
</feature>
<evidence type="ECO:0000256" key="1">
    <source>
        <dbReference type="PROSITE-ProRule" id="PRU00110"/>
    </source>
</evidence>
<dbReference type="Gramene" id="KQK16556">
    <property type="protein sequence ID" value="KQK16556"/>
    <property type="gene ID" value="BRADI_1g29230v3"/>
</dbReference>
<dbReference type="Proteomes" id="UP000008810">
    <property type="component" value="Chromosome 1"/>
</dbReference>
<dbReference type="InParanoid" id="I1GUZ9"/>
<dbReference type="InterPro" id="IPR008207">
    <property type="entry name" value="Sig_transdc_His_kin_Hpt_dom"/>
</dbReference>
<organism evidence="4">
    <name type="scientific">Brachypodium distachyon</name>
    <name type="common">Purple false brome</name>
    <name type="synonym">Trachynia distachya</name>
    <dbReference type="NCBI Taxonomy" id="15368"/>
    <lineage>
        <taxon>Eukaryota</taxon>
        <taxon>Viridiplantae</taxon>
        <taxon>Streptophyta</taxon>
        <taxon>Embryophyta</taxon>
        <taxon>Tracheophyta</taxon>
        <taxon>Spermatophyta</taxon>
        <taxon>Magnoliopsida</taxon>
        <taxon>Liliopsida</taxon>
        <taxon>Poales</taxon>
        <taxon>Poaceae</taxon>
        <taxon>BOP clade</taxon>
        <taxon>Pooideae</taxon>
        <taxon>Stipodae</taxon>
        <taxon>Brachypodieae</taxon>
        <taxon>Brachypodium</taxon>
    </lineage>
</organism>
<feature type="domain" description="HPt" evidence="3">
    <location>
        <begin position="237"/>
        <end position="286"/>
    </location>
</feature>
<dbReference type="OrthoDB" id="721747at2759"/>
<evidence type="ECO:0000313" key="5">
    <source>
        <dbReference type="EnsemblPlants" id="KQK16556"/>
    </source>
</evidence>
<accession>I1GUZ9</accession>
<dbReference type="EMBL" id="CM000880">
    <property type="protein sequence ID" value="KQK16556.1"/>
    <property type="molecule type" value="Genomic_DNA"/>
</dbReference>
<feature type="region of interest" description="Disordered" evidence="2">
    <location>
        <begin position="181"/>
        <end position="200"/>
    </location>
</feature>
<evidence type="ECO:0000313" key="6">
    <source>
        <dbReference type="Proteomes" id="UP000008810"/>
    </source>
</evidence>
<dbReference type="EnsemblPlants" id="KQK16556">
    <property type="protein sequence ID" value="KQK16556"/>
    <property type="gene ID" value="BRADI_1g29230v3"/>
</dbReference>
<gene>
    <name evidence="4" type="ORF">BRADI_1g29230v3</name>
</gene>